<evidence type="ECO:0000313" key="1">
    <source>
        <dbReference type="EMBL" id="AGS53472.1"/>
    </source>
</evidence>
<dbReference type="AlphaFoldDB" id="A0A806K119"/>
<dbReference type="EMBL" id="JQ844234">
    <property type="protein sequence ID" value="AGS53472.1"/>
    <property type="molecule type" value="Genomic_DNA"/>
</dbReference>
<organism evidence="1">
    <name type="scientific">uncultured bacterium contig00038</name>
    <dbReference type="NCBI Taxonomy" id="1181526"/>
    <lineage>
        <taxon>Bacteria</taxon>
        <taxon>environmental samples</taxon>
    </lineage>
</organism>
<accession>A0A806K119</accession>
<protein>
    <submittedName>
        <fullName evidence="1">Uncharacterized protein</fullName>
    </submittedName>
</protein>
<sequence>MSMLNIDEGRISDAFFAEFVYSLYYRDTNPKQMFFTFELLDRLNKIVPSGEEIV</sequence>
<name>A0A806K119_9BACT</name>
<proteinExistence type="predicted"/>
<reference evidence="1" key="1">
    <citation type="submission" date="2012-03" db="EMBL/GenBank/DDBJ databases">
        <title>Functional metagenomics reveals considerable lignocellulase gene clusters in the gut microbiome of a wood-feeding higher termite.</title>
        <authorList>
            <person name="Liu N."/>
        </authorList>
    </citation>
    <scope>NUCLEOTIDE SEQUENCE</scope>
</reference>